<evidence type="ECO:0000313" key="3">
    <source>
        <dbReference type="Proteomes" id="UP001369082"/>
    </source>
</evidence>
<name>A0ABU9GNS4_9GAMM</name>
<dbReference type="NCBIfam" id="NF008406">
    <property type="entry name" value="PRK11212.1"/>
    <property type="match status" value="1"/>
</dbReference>
<reference evidence="2 3" key="1">
    <citation type="submission" date="2024-02" db="EMBL/GenBank/DDBJ databases">
        <title>Bacteria isolated from the canopy kelp, Nereocystis luetkeana.</title>
        <authorList>
            <person name="Pfister C.A."/>
            <person name="Younker I.T."/>
            <person name="Light S.H."/>
        </authorList>
    </citation>
    <scope>NUCLEOTIDE SEQUENCE [LARGE SCALE GENOMIC DNA]</scope>
    <source>
        <strain evidence="2 3">TI.1.05</strain>
    </source>
</reference>
<keyword evidence="1" id="KW-1003">Cell membrane</keyword>
<comment type="subcellular location">
    <subcellularLocation>
        <location evidence="1">Cell inner membrane</location>
        <topology evidence="1">Multi-pass membrane protein</topology>
    </subcellularLocation>
</comment>
<dbReference type="InterPro" id="IPR003744">
    <property type="entry name" value="YhhQ"/>
</dbReference>
<feature type="transmembrane region" description="Helical" evidence="1">
    <location>
        <begin position="139"/>
        <end position="163"/>
    </location>
</feature>
<feature type="transmembrane region" description="Helical" evidence="1">
    <location>
        <begin position="107"/>
        <end position="127"/>
    </location>
</feature>
<dbReference type="NCBIfam" id="TIGR00697">
    <property type="entry name" value="queuosine precursor transporter"/>
    <property type="match status" value="1"/>
</dbReference>
<evidence type="ECO:0000313" key="2">
    <source>
        <dbReference type="EMBL" id="MEL0628941.1"/>
    </source>
</evidence>
<dbReference type="PANTHER" id="PTHR34300:SF1">
    <property type="entry name" value="QUEUOSINE PRECURSOR TRANSPORTER"/>
    <property type="match status" value="1"/>
</dbReference>
<keyword evidence="3" id="KW-1185">Reference proteome</keyword>
<feature type="transmembrane region" description="Helical" evidence="1">
    <location>
        <begin position="183"/>
        <end position="202"/>
    </location>
</feature>
<dbReference type="RefSeq" id="WP_341596956.1">
    <property type="nucleotide sequence ID" value="NZ_JBAKAZ010000012.1"/>
</dbReference>
<feature type="transmembrane region" description="Helical" evidence="1">
    <location>
        <begin position="43"/>
        <end position="64"/>
    </location>
</feature>
<feature type="transmembrane region" description="Helical" evidence="1">
    <location>
        <begin position="71"/>
        <end position="91"/>
    </location>
</feature>
<dbReference type="PANTHER" id="PTHR34300">
    <property type="entry name" value="QUEUOSINE PRECURSOR TRANSPORTER-RELATED"/>
    <property type="match status" value="1"/>
</dbReference>
<comment type="function">
    <text evidence="1">Involved in the import of queuosine (Q) precursors, required for Q precursor salvage.</text>
</comment>
<keyword evidence="1" id="KW-0813">Transport</keyword>
<accession>A0ABU9GNS4</accession>
<keyword evidence="1" id="KW-0472">Membrane</keyword>
<dbReference type="Proteomes" id="UP001369082">
    <property type="component" value="Unassembled WGS sequence"/>
</dbReference>
<dbReference type="HAMAP" id="MF_02088">
    <property type="entry name" value="Q_prec_transport"/>
    <property type="match status" value="1"/>
</dbReference>
<comment type="similarity">
    <text evidence="1">Belongs to the vitamin uptake transporter (VUT/ECF) (TC 2.A.88) family. Q precursor transporter subfamily.</text>
</comment>
<keyword evidence="1" id="KW-1133">Transmembrane helix</keyword>
<feature type="transmembrane region" description="Helical" evidence="1">
    <location>
        <begin position="12"/>
        <end position="31"/>
    </location>
</feature>
<sequence length="219" mass="24500">MLSLSHTQIRRALTLLVGFHIIVICASNYLVQLPFTVFGWHTTWGAFSFPFVYLATDLTVRIFGQSNARRIIFKAMLPALLVSYVIGVLFHQGEFQGFASLSDYNSFVLRIAAASFAAYLFGQLLDIKVFAKLRLTKKWWVAPTASTLLGNLLDTLIFFGLAFYASTDSFMAANWPEIAMIDYGFKLIVSLCLFLPAYGVLLKVLETRILKQSTTNALA</sequence>
<protein>
    <recommendedName>
        <fullName evidence="1">Probable queuosine precursor transporter</fullName>
        <shortName evidence="1">Q precursor transporter</shortName>
    </recommendedName>
</protein>
<gene>
    <name evidence="2" type="ORF">V6256_04890</name>
</gene>
<comment type="caution">
    <text evidence="2">The sequence shown here is derived from an EMBL/GenBank/DDBJ whole genome shotgun (WGS) entry which is preliminary data.</text>
</comment>
<keyword evidence="1" id="KW-0997">Cell inner membrane</keyword>
<dbReference type="Pfam" id="PF02592">
    <property type="entry name" value="Vut_1"/>
    <property type="match status" value="1"/>
</dbReference>
<keyword evidence="1" id="KW-0812">Transmembrane</keyword>
<dbReference type="EMBL" id="JBAKAZ010000012">
    <property type="protein sequence ID" value="MEL0628941.1"/>
    <property type="molecule type" value="Genomic_DNA"/>
</dbReference>
<organism evidence="2 3">
    <name type="scientific">Psychromonas aquatilis</name>
    <dbReference type="NCBI Taxonomy" id="2005072"/>
    <lineage>
        <taxon>Bacteria</taxon>
        <taxon>Pseudomonadati</taxon>
        <taxon>Pseudomonadota</taxon>
        <taxon>Gammaproteobacteria</taxon>
        <taxon>Alteromonadales</taxon>
        <taxon>Psychromonadaceae</taxon>
        <taxon>Psychromonas</taxon>
    </lineage>
</organism>
<evidence type="ECO:0000256" key="1">
    <source>
        <dbReference type="HAMAP-Rule" id="MF_02088"/>
    </source>
</evidence>
<proteinExistence type="inferred from homology"/>